<evidence type="ECO:0000313" key="1">
    <source>
        <dbReference type="EMBL" id="MFI1963517.1"/>
    </source>
</evidence>
<dbReference type="EMBL" id="JBIRWE010000002">
    <property type="protein sequence ID" value="MFI1963517.1"/>
    <property type="molecule type" value="Genomic_DNA"/>
</dbReference>
<evidence type="ECO:0000313" key="2">
    <source>
        <dbReference type="Proteomes" id="UP001611548"/>
    </source>
</evidence>
<dbReference type="Proteomes" id="UP001611548">
    <property type="component" value="Unassembled WGS sequence"/>
</dbReference>
<proteinExistence type="predicted"/>
<name>A0ABW7ULI7_9ACTN</name>
<comment type="caution">
    <text evidence="1">The sequence shown here is derived from an EMBL/GenBank/DDBJ whole genome shotgun (WGS) entry which is preliminary data.</text>
</comment>
<accession>A0ABW7ULI7</accession>
<dbReference type="RefSeq" id="WP_157859078.1">
    <property type="nucleotide sequence ID" value="NZ_JBIRWE010000002.1"/>
</dbReference>
<gene>
    <name evidence="1" type="ORF">ACH429_05150</name>
</gene>
<reference evidence="1 2" key="1">
    <citation type="submission" date="2024-10" db="EMBL/GenBank/DDBJ databases">
        <title>The Natural Products Discovery Center: Release of the First 8490 Sequenced Strains for Exploring Actinobacteria Biosynthetic Diversity.</title>
        <authorList>
            <person name="Kalkreuter E."/>
            <person name="Kautsar S.A."/>
            <person name="Yang D."/>
            <person name="Bader C.D."/>
            <person name="Teijaro C.N."/>
            <person name="Fluegel L."/>
            <person name="Davis C.M."/>
            <person name="Simpson J.R."/>
            <person name="Lauterbach L."/>
            <person name="Steele A.D."/>
            <person name="Gui C."/>
            <person name="Meng S."/>
            <person name="Li G."/>
            <person name="Viehrig K."/>
            <person name="Ye F."/>
            <person name="Su P."/>
            <person name="Kiefer A.F."/>
            <person name="Nichols A."/>
            <person name="Cepeda A.J."/>
            <person name="Yan W."/>
            <person name="Fan B."/>
            <person name="Jiang Y."/>
            <person name="Adhikari A."/>
            <person name="Zheng C.-J."/>
            <person name="Schuster L."/>
            <person name="Cowan T.M."/>
            <person name="Smanski M.J."/>
            <person name="Chevrette M.G."/>
            <person name="De Carvalho L.P.S."/>
            <person name="Shen B."/>
        </authorList>
    </citation>
    <scope>NUCLEOTIDE SEQUENCE [LARGE SCALE GENOMIC DNA]</scope>
    <source>
        <strain evidence="1 2">NPDC020327</strain>
    </source>
</reference>
<sequence>MSEAVAGTQTGAQAGAQAGEEAEFSYAIEESAMRRDCDLWFAVPAGFVEIPIGDLFAEAGTPEGTRLVEAVNALLELVPEDQRADFLDKLAEARGLAGVMLKEGVVHVSIGAHEADDGSMLESVLTLTRTEIPFSPPKLAAVRAATQRQNAVPLAVVDLPCGPGAFTETIVEVPDGVDNRREAPAGVDNGRSSVYEVTAYLPFPDGRALAVLTLTTTAVGAREHYRDIHRGIAEMVSFENPLPEDVKEQIPESAVAASVRAVFG</sequence>
<protein>
    <submittedName>
        <fullName evidence="1">Uncharacterized protein</fullName>
    </submittedName>
</protein>
<organism evidence="1 2">
    <name type="scientific">Streptomyces pathocidini</name>
    <dbReference type="NCBI Taxonomy" id="1650571"/>
    <lineage>
        <taxon>Bacteria</taxon>
        <taxon>Bacillati</taxon>
        <taxon>Actinomycetota</taxon>
        <taxon>Actinomycetes</taxon>
        <taxon>Kitasatosporales</taxon>
        <taxon>Streptomycetaceae</taxon>
        <taxon>Streptomyces</taxon>
    </lineage>
</organism>
<keyword evidence="2" id="KW-1185">Reference proteome</keyword>